<dbReference type="InterPro" id="IPR016181">
    <property type="entry name" value="Acyl_CoA_acyltransferase"/>
</dbReference>
<name>A0A645JAV4_9ZZZZ</name>
<organism evidence="4">
    <name type="scientific">bioreactor metagenome</name>
    <dbReference type="NCBI Taxonomy" id="1076179"/>
    <lineage>
        <taxon>unclassified sequences</taxon>
        <taxon>metagenomes</taxon>
        <taxon>ecological metagenomes</taxon>
    </lineage>
</organism>
<evidence type="ECO:0000259" key="3">
    <source>
        <dbReference type="PROSITE" id="PS51186"/>
    </source>
</evidence>
<accession>A0A645JAV4</accession>
<dbReference type="GO" id="GO:0005737">
    <property type="term" value="C:cytoplasm"/>
    <property type="evidence" value="ECO:0007669"/>
    <property type="project" value="TreeGrafter"/>
</dbReference>
<dbReference type="PANTHER" id="PTHR43626">
    <property type="entry name" value="ACYL-COA N-ACYLTRANSFERASE"/>
    <property type="match status" value="1"/>
</dbReference>
<dbReference type="InterPro" id="IPR000182">
    <property type="entry name" value="GNAT_dom"/>
</dbReference>
<dbReference type="AlphaFoldDB" id="A0A645JAV4"/>
<proteinExistence type="predicted"/>
<reference evidence="4" key="1">
    <citation type="submission" date="2019-08" db="EMBL/GenBank/DDBJ databases">
        <authorList>
            <person name="Kucharzyk K."/>
            <person name="Murdoch R.W."/>
            <person name="Higgins S."/>
            <person name="Loffler F."/>
        </authorList>
    </citation>
    <scope>NUCLEOTIDE SEQUENCE</scope>
</reference>
<evidence type="ECO:0000256" key="2">
    <source>
        <dbReference type="ARBA" id="ARBA00023315"/>
    </source>
</evidence>
<sequence>MNLVENKLTVNVLNDIRASVGWMRLDIKQLQVSLDNTFYALEIVEDNKTVATGRIVGDGAFYLSIVDVIVHSDYQNRGLGKFVVNHLIEKVRENMKANDYPRCTINIVAAANKKGFYEKLGFIDIQEENTGTGMQLCLVR</sequence>
<keyword evidence="1" id="KW-0808">Transferase</keyword>
<dbReference type="CDD" id="cd04301">
    <property type="entry name" value="NAT_SF"/>
    <property type="match status" value="1"/>
</dbReference>
<dbReference type="EMBL" id="VSSQ01136417">
    <property type="protein sequence ID" value="MPN60741.1"/>
    <property type="molecule type" value="Genomic_DNA"/>
</dbReference>
<evidence type="ECO:0000313" key="4">
    <source>
        <dbReference type="EMBL" id="MPN60741.1"/>
    </source>
</evidence>
<keyword evidence="2" id="KW-0012">Acyltransferase</keyword>
<dbReference type="InterPro" id="IPR045039">
    <property type="entry name" value="NSI-like"/>
</dbReference>
<feature type="domain" description="N-acetyltransferase" evidence="3">
    <location>
        <begin position="1"/>
        <end position="140"/>
    </location>
</feature>
<gene>
    <name evidence="4" type="ORF">SDC9_208473</name>
</gene>
<protein>
    <recommendedName>
        <fullName evidence="3">N-acetyltransferase domain-containing protein</fullName>
    </recommendedName>
</protein>
<evidence type="ECO:0000256" key="1">
    <source>
        <dbReference type="ARBA" id="ARBA00022679"/>
    </source>
</evidence>
<dbReference type="PROSITE" id="PS51186">
    <property type="entry name" value="GNAT"/>
    <property type="match status" value="1"/>
</dbReference>
<comment type="caution">
    <text evidence="4">The sequence shown here is derived from an EMBL/GenBank/DDBJ whole genome shotgun (WGS) entry which is preliminary data.</text>
</comment>
<dbReference type="PANTHER" id="PTHR43626:SF4">
    <property type="entry name" value="GCN5-RELATED N-ACETYLTRANSFERASE 2, CHLOROPLASTIC"/>
    <property type="match status" value="1"/>
</dbReference>
<dbReference type="SUPFAM" id="SSF55729">
    <property type="entry name" value="Acyl-CoA N-acyltransferases (Nat)"/>
    <property type="match status" value="1"/>
</dbReference>
<dbReference type="GO" id="GO:0008080">
    <property type="term" value="F:N-acetyltransferase activity"/>
    <property type="evidence" value="ECO:0007669"/>
    <property type="project" value="InterPro"/>
</dbReference>
<dbReference type="Gene3D" id="3.40.630.30">
    <property type="match status" value="1"/>
</dbReference>
<dbReference type="Pfam" id="PF13508">
    <property type="entry name" value="Acetyltransf_7"/>
    <property type="match status" value="1"/>
</dbReference>